<evidence type="ECO:0000313" key="3">
    <source>
        <dbReference type="EMBL" id="ANB72734.1"/>
    </source>
</evidence>
<sequence length="128" mass="13063">MKTTHRLKLAGSVLLVTLSAHVYAQSAASEPASGPTAAAKAQYQESKSQYKAAKAANRALAKKVRNALVKDMGVNANTVTVRAHDGAVVLQGSVPEASQSDRATEVAKGVTGVKSVKNALSVHPAGGS</sequence>
<feature type="domain" description="BON" evidence="2">
    <location>
        <begin position="56"/>
        <end position="124"/>
    </location>
</feature>
<dbReference type="EMBL" id="CP014578">
    <property type="protein sequence ID" value="ANB72734.1"/>
    <property type="molecule type" value="Genomic_DNA"/>
</dbReference>
<feature type="signal peptide" evidence="1">
    <location>
        <begin position="1"/>
        <end position="24"/>
    </location>
</feature>
<dbReference type="InterPro" id="IPR051686">
    <property type="entry name" value="Lipoprotein_DolP"/>
</dbReference>
<reference evidence="3 4" key="1">
    <citation type="journal article" date="2016" name="Gene">
        <title>PacBio SMRT assembly of a complex multi-replicon genome reveals chlorocatechol degradative operon in a region of genome plasticity.</title>
        <authorList>
            <person name="Ricker N."/>
            <person name="Shen S.Y."/>
            <person name="Goordial J."/>
            <person name="Jin S."/>
            <person name="Fulthorpe R.R."/>
        </authorList>
    </citation>
    <scope>NUCLEOTIDE SEQUENCE [LARGE SCALE GENOMIC DNA]</scope>
    <source>
        <strain evidence="3 4">OLGA172</strain>
    </source>
</reference>
<evidence type="ECO:0000256" key="1">
    <source>
        <dbReference type="SAM" id="SignalP"/>
    </source>
</evidence>
<gene>
    <name evidence="3" type="ORF">AYM40_10440</name>
</gene>
<protein>
    <submittedName>
        <fullName evidence="3">Transport-associated protein</fullName>
    </submittedName>
</protein>
<dbReference type="Pfam" id="PF04972">
    <property type="entry name" value="BON"/>
    <property type="match status" value="1"/>
</dbReference>
<dbReference type="RefSeq" id="WP_063496156.1">
    <property type="nucleotide sequence ID" value="NZ_CP014578.1"/>
</dbReference>
<dbReference type="AlphaFoldDB" id="A0A160FKF3"/>
<dbReference type="InterPro" id="IPR007055">
    <property type="entry name" value="BON_dom"/>
</dbReference>
<organism evidence="3 4">
    <name type="scientific">Paraburkholderia phytofirmans OLGA172</name>
    <dbReference type="NCBI Taxonomy" id="1417228"/>
    <lineage>
        <taxon>Bacteria</taxon>
        <taxon>Pseudomonadati</taxon>
        <taxon>Pseudomonadota</taxon>
        <taxon>Betaproteobacteria</taxon>
        <taxon>Burkholderiales</taxon>
        <taxon>Burkholderiaceae</taxon>
        <taxon>Paraburkholderia</taxon>
    </lineage>
</organism>
<feature type="chain" id="PRO_5007814625" evidence="1">
    <location>
        <begin position="25"/>
        <end position="128"/>
    </location>
</feature>
<dbReference type="STRING" id="1804984.AYM40_10440"/>
<keyword evidence="1" id="KW-0732">Signal</keyword>
<evidence type="ECO:0000259" key="2">
    <source>
        <dbReference type="PROSITE" id="PS50914"/>
    </source>
</evidence>
<dbReference type="OrthoDB" id="9010075at2"/>
<dbReference type="Proteomes" id="UP000076852">
    <property type="component" value="Chromosome 1"/>
</dbReference>
<keyword evidence="4" id="KW-1185">Reference proteome</keyword>
<accession>A0A160FKF3</accession>
<dbReference type="PANTHER" id="PTHR34606:SF15">
    <property type="entry name" value="BON DOMAIN-CONTAINING PROTEIN"/>
    <property type="match status" value="1"/>
</dbReference>
<dbReference type="PROSITE" id="PS50914">
    <property type="entry name" value="BON"/>
    <property type="match status" value="1"/>
</dbReference>
<evidence type="ECO:0000313" key="4">
    <source>
        <dbReference type="Proteomes" id="UP000076852"/>
    </source>
</evidence>
<proteinExistence type="predicted"/>
<dbReference type="Gene3D" id="3.30.1340.30">
    <property type="match status" value="1"/>
</dbReference>
<dbReference type="KEGG" id="buz:AYM40_10440"/>
<dbReference type="PANTHER" id="PTHR34606">
    <property type="entry name" value="BON DOMAIN-CONTAINING PROTEIN"/>
    <property type="match status" value="1"/>
</dbReference>
<name>A0A160FKF3_9BURK</name>